<dbReference type="InterPro" id="IPR024185">
    <property type="entry name" value="FTHF_cligase-like_sf"/>
</dbReference>
<comment type="caution">
    <text evidence="2">The sequence shown here is derived from an EMBL/GenBank/DDBJ whole genome shotgun (WGS) entry which is preliminary data.</text>
</comment>
<dbReference type="InterPro" id="IPR037171">
    <property type="entry name" value="NagB/RpiA_transferase-like"/>
</dbReference>
<evidence type="ECO:0000256" key="1">
    <source>
        <dbReference type="SAM" id="MobiDB-lite"/>
    </source>
</evidence>
<dbReference type="PANTHER" id="PTHR13017:SF0">
    <property type="entry name" value="METHENYLTETRAHYDROFOLATE SYNTHASE DOMAIN-CONTAINING PROTEIN"/>
    <property type="match status" value="1"/>
</dbReference>
<evidence type="ECO:0000313" key="3">
    <source>
        <dbReference type="Proteomes" id="UP000604825"/>
    </source>
</evidence>
<dbReference type="EMBL" id="CAJGYO010000015">
    <property type="protein sequence ID" value="CAD6270432.1"/>
    <property type="molecule type" value="Genomic_DNA"/>
</dbReference>
<dbReference type="Proteomes" id="UP000604825">
    <property type="component" value="Unassembled WGS sequence"/>
</dbReference>
<dbReference type="GO" id="GO:0005737">
    <property type="term" value="C:cytoplasm"/>
    <property type="evidence" value="ECO:0007669"/>
    <property type="project" value="TreeGrafter"/>
</dbReference>
<dbReference type="InterPro" id="IPR002698">
    <property type="entry name" value="FTHF_cligase"/>
</dbReference>
<dbReference type="FunFam" id="3.40.50.10420:FF:000004">
    <property type="entry name" value="5-formyltetrahydrofolate cyclo-ligase-like protein COG0212"/>
    <property type="match status" value="1"/>
</dbReference>
<sequence>MESTAAAAEADPRAWKWAIRKRVWDALEAEGVARDPRPVHHRIPNFDGAPAAADALGRLDIFQNSQCVKESCEPFIEQERVPKCTTPLTQDSDTKLLTPQPRLRTGFFSVMDSQMIPVGCIPEACTSVGAAKYGRPIGLDECLKVDLIVIGSVAVDPSSGARLGKGEGFAELEYGMLRYMGAIDDSTMIVTTVHDKQLVDDIPVEKLLVHDVPVDIICTPTQVIFTKTTIPKPQGIYWEKLSPEKLGQIRILRELKQRIEQETGTILPCGPSEKLPPTAQRRQRWRRR</sequence>
<dbReference type="AlphaFoldDB" id="A0A811RKT5"/>
<feature type="region of interest" description="Disordered" evidence="1">
    <location>
        <begin position="266"/>
        <end position="288"/>
    </location>
</feature>
<dbReference type="OrthoDB" id="433414at2759"/>
<gene>
    <name evidence="2" type="ORF">NCGR_LOCUS53724</name>
</gene>
<name>A0A811RKT5_9POAL</name>
<dbReference type="SUPFAM" id="SSF100950">
    <property type="entry name" value="NagB/RpiA/CoA transferase-like"/>
    <property type="match status" value="1"/>
</dbReference>
<dbReference type="PANTHER" id="PTHR13017">
    <property type="entry name" value="5-FORMYLTETRAHYDROFOLATE CYCLO-LIGASE-RELATED"/>
    <property type="match status" value="1"/>
</dbReference>
<accession>A0A811RKT5</accession>
<proteinExistence type="predicted"/>
<evidence type="ECO:0000313" key="2">
    <source>
        <dbReference type="EMBL" id="CAD6270432.1"/>
    </source>
</evidence>
<protein>
    <recommendedName>
        <fullName evidence="4">5-formyltetrahydrofolate cyclo-ligase</fullName>
    </recommendedName>
</protein>
<dbReference type="Pfam" id="PF01812">
    <property type="entry name" value="5-FTHF_cyc-lig"/>
    <property type="match status" value="1"/>
</dbReference>
<evidence type="ECO:0008006" key="4">
    <source>
        <dbReference type="Google" id="ProtNLM"/>
    </source>
</evidence>
<organism evidence="2 3">
    <name type="scientific">Miscanthus lutarioriparius</name>
    <dbReference type="NCBI Taxonomy" id="422564"/>
    <lineage>
        <taxon>Eukaryota</taxon>
        <taxon>Viridiplantae</taxon>
        <taxon>Streptophyta</taxon>
        <taxon>Embryophyta</taxon>
        <taxon>Tracheophyta</taxon>
        <taxon>Spermatophyta</taxon>
        <taxon>Magnoliopsida</taxon>
        <taxon>Liliopsida</taxon>
        <taxon>Poales</taxon>
        <taxon>Poaceae</taxon>
        <taxon>PACMAD clade</taxon>
        <taxon>Panicoideae</taxon>
        <taxon>Andropogonodae</taxon>
        <taxon>Andropogoneae</taxon>
        <taxon>Saccharinae</taxon>
        <taxon>Miscanthus</taxon>
    </lineage>
</organism>
<dbReference type="Gene3D" id="3.40.50.10420">
    <property type="entry name" value="NagB/RpiA/CoA transferase-like"/>
    <property type="match status" value="1"/>
</dbReference>
<reference evidence="2" key="1">
    <citation type="submission" date="2020-10" db="EMBL/GenBank/DDBJ databases">
        <authorList>
            <person name="Han B."/>
            <person name="Lu T."/>
            <person name="Zhao Q."/>
            <person name="Huang X."/>
            <person name="Zhao Y."/>
        </authorList>
    </citation>
    <scope>NUCLEOTIDE SEQUENCE</scope>
</reference>
<keyword evidence="3" id="KW-1185">Reference proteome</keyword>